<gene>
    <name evidence="1" type="ORF">K6Y31_13055</name>
</gene>
<dbReference type="InterPro" id="IPR005019">
    <property type="entry name" value="Adenine_glyco"/>
</dbReference>
<dbReference type="Pfam" id="PF03352">
    <property type="entry name" value="Adenine_glyco"/>
    <property type="match status" value="1"/>
</dbReference>
<evidence type="ECO:0000313" key="1">
    <source>
        <dbReference type="EMBL" id="MCE2595742.1"/>
    </source>
</evidence>
<reference evidence="1 2" key="1">
    <citation type="journal article" date="2022" name="Environ. Microbiol. Rep.">
        <title>Eco-phylogenetic analyses reveal divergent evolution of vitamin B12 metabolism in the marine bacterial family 'Psychromonadaceae'.</title>
        <authorList>
            <person name="Jin X."/>
            <person name="Yang Y."/>
            <person name="Cao H."/>
            <person name="Gao B."/>
            <person name="Zhao Z."/>
        </authorList>
    </citation>
    <scope>NUCLEOTIDE SEQUENCE [LARGE SCALE GENOMIC DNA]</scope>
    <source>
        <strain evidence="1 2">MKS20</strain>
    </source>
</reference>
<dbReference type="EMBL" id="JAIMJA010000012">
    <property type="protein sequence ID" value="MCE2595742.1"/>
    <property type="molecule type" value="Genomic_DNA"/>
</dbReference>
<sequence>MEKFDQIYQRACQRKGGEAALSALLSPVLSSQDVAQISDDRYLAAFTQTIFQSGFVWSVVRNKWPGFEDAFFGFAPEKMVLLSDQHIEKLCQDTRIVRARQKIVTVPHNAQMILELAREHGTFAHFIAQWPSDDVTGLWLYLKQHGARLGGNIAAYSLRKLGVDTFILTKDVEGYLRAQGALDVGTTSKKGLQQCQQAFNELQQQSGLSYTHLSQIIANSVGDNYQ</sequence>
<keyword evidence="2" id="KW-1185">Reference proteome</keyword>
<accession>A0ABS8WBS2</accession>
<organism evidence="1 2">
    <name type="scientific">Motilimonas cestriensis</name>
    <dbReference type="NCBI Taxonomy" id="2742685"/>
    <lineage>
        <taxon>Bacteria</taxon>
        <taxon>Pseudomonadati</taxon>
        <taxon>Pseudomonadota</taxon>
        <taxon>Gammaproteobacteria</taxon>
        <taxon>Alteromonadales</taxon>
        <taxon>Alteromonadales genera incertae sedis</taxon>
        <taxon>Motilimonas</taxon>
    </lineage>
</organism>
<dbReference type="InterPro" id="IPR052891">
    <property type="entry name" value="DNA-3mA_glycosylase"/>
</dbReference>
<dbReference type="InterPro" id="IPR011257">
    <property type="entry name" value="DNA_glycosylase"/>
</dbReference>
<dbReference type="Proteomes" id="UP001201273">
    <property type="component" value="Unassembled WGS sequence"/>
</dbReference>
<protein>
    <submittedName>
        <fullName evidence="1">DNA-3-methyladenine glycosylase I</fullName>
        <ecNumber evidence="1">3.2.2.20</ecNumber>
    </submittedName>
</protein>
<dbReference type="EC" id="3.2.2.20" evidence="1"/>
<keyword evidence="1" id="KW-0326">Glycosidase</keyword>
<dbReference type="GO" id="GO:0008725">
    <property type="term" value="F:DNA-3-methyladenine glycosylase activity"/>
    <property type="evidence" value="ECO:0007669"/>
    <property type="project" value="UniProtKB-EC"/>
</dbReference>
<evidence type="ECO:0000313" key="2">
    <source>
        <dbReference type="Proteomes" id="UP001201273"/>
    </source>
</evidence>
<dbReference type="Gene3D" id="1.10.340.30">
    <property type="entry name" value="Hypothetical protein, domain 2"/>
    <property type="match status" value="1"/>
</dbReference>
<comment type="caution">
    <text evidence="1">The sequence shown here is derived from an EMBL/GenBank/DDBJ whole genome shotgun (WGS) entry which is preliminary data.</text>
</comment>
<proteinExistence type="predicted"/>
<dbReference type="SUPFAM" id="SSF48150">
    <property type="entry name" value="DNA-glycosylase"/>
    <property type="match status" value="1"/>
</dbReference>
<keyword evidence="1" id="KW-0378">Hydrolase</keyword>
<dbReference type="PANTHER" id="PTHR30037">
    <property type="entry name" value="DNA-3-METHYLADENINE GLYCOSYLASE 1"/>
    <property type="match status" value="1"/>
</dbReference>
<dbReference type="RefSeq" id="WP_233053412.1">
    <property type="nucleotide sequence ID" value="NZ_JAIMJA010000012.1"/>
</dbReference>
<name>A0ABS8WBS2_9GAMM</name>
<dbReference type="PANTHER" id="PTHR30037:SF3">
    <property type="entry name" value="BLR0857 PROTEIN"/>
    <property type="match status" value="1"/>
</dbReference>